<protein>
    <submittedName>
        <fullName evidence="1">Uncharacterized protein</fullName>
    </submittedName>
</protein>
<accession>A0A7J6VVA9</accession>
<comment type="caution">
    <text evidence="1">The sequence shown here is derived from an EMBL/GenBank/DDBJ whole genome shotgun (WGS) entry which is preliminary data.</text>
</comment>
<dbReference type="EMBL" id="JABWDY010027176">
    <property type="protein sequence ID" value="KAF5188110.1"/>
    <property type="molecule type" value="Genomic_DNA"/>
</dbReference>
<organism evidence="1 2">
    <name type="scientific">Thalictrum thalictroides</name>
    <name type="common">Rue-anemone</name>
    <name type="synonym">Anemone thalictroides</name>
    <dbReference type="NCBI Taxonomy" id="46969"/>
    <lineage>
        <taxon>Eukaryota</taxon>
        <taxon>Viridiplantae</taxon>
        <taxon>Streptophyta</taxon>
        <taxon>Embryophyta</taxon>
        <taxon>Tracheophyta</taxon>
        <taxon>Spermatophyta</taxon>
        <taxon>Magnoliopsida</taxon>
        <taxon>Ranunculales</taxon>
        <taxon>Ranunculaceae</taxon>
        <taxon>Thalictroideae</taxon>
        <taxon>Thalictrum</taxon>
    </lineage>
</organism>
<sequence length="117" mass="13782">MNKVLRGKWLWEEGSLWKSFVESKYGRGDNAWWLEVVRQSHGTGLWKVITEGFAFFKTGIHCIRHTFCECFYSEQDKDGRGLDEQQVKPFFLKLVWKINVPIMEYVLSRKPALLPPS</sequence>
<dbReference type="Proteomes" id="UP000554482">
    <property type="component" value="Unassembled WGS sequence"/>
</dbReference>
<gene>
    <name evidence="1" type="ORF">FRX31_022303</name>
</gene>
<evidence type="ECO:0000313" key="2">
    <source>
        <dbReference type="Proteomes" id="UP000554482"/>
    </source>
</evidence>
<proteinExistence type="predicted"/>
<dbReference type="AlphaFoldDB" id="A0A7J6VVA9"/>
<reference evidence="1 2" key="1">
    <citation type="submission" date="2020-06" db="EMBL/GenBank/DDBJ databases">
        <title>Transcriptomic and genomic resources for Thalictrum thalictroides and T. hernandezii: Facilitating candidate gene discovery in an emerging model plant lineage.</title>
        <authorList>
            <person name="Arias T."/>
            <person name="Riano-Pachon D.M."/>
            <person name="Di Stilio V.S."/>
        </authorList>
    </citation>
    <scope>NUCLEOTIDE SEQUENCE [LARGE SCALE GENOMIC DNA]</scope>
    <source>
        <strain evidence="2">cv. WT478/WT964</strain>
        <tissue evidence="1">Leaves</tissue>
    </source>
</reference>
<keyword evidence="2" id="KW-1185">Reference proteome</keyword>
<evidence type="ECO:0000313" key="1">
    <source>
        <dbReference type="EMBL" id="KAF5188110.1"/>
    </source>
</evidence>
<name>A0A7J6VVA9_THATH</name>